<dbReference type="EMBL" id="BAAFSV010000005">
    <property type="protein sequence ID" value="GAB1319542.1"/>
    <property type="molecule type" value="Genomic_DNA"/>
</dbReference>
<accession>A0ABQ0GP84</accession>
<keyword evidence="1" id="KW-0472">Membrane</keyword>
<sequence length="254" mass="27843">MFDMCSPAIPLPHVVPHQGGYRDFVPPRNQIDARTRPPRTCMLEDLAFYLEQHPTLFGPASTGGADGGDESMERAIRLVYRIVASHYRLQVGFLNALISHVQHSLSRHDKLDVFSPAIVKKQWSDVQAYERRVAYISLDLEAIILQCRGTTSIATAGDKADEDGIVKEFHFIHTAVRNVGHRVGLLGSAVTGLAGIVGNRQAVEEQMLSRQEATSVKALTVVGLVFLPLGLASSLFSLTSAALPRIFWPVGVYV</sequence>
<name>A0ABQ0GP84_9PEZI</name>
<comment type="caution">
    <text evidence="2">The sequence shown here is derived from an EMBL/GenBank/DDBJ whole genome shotgun (WGS) entry which is preliminary data.</text>
</comment>
<dbReference type="GeneID" id="98180494"/>
<evidence type="ECO:0000256" key="1">
    <source>
        <dbReference type="SAM" id="Phobius"/>
    </source>
</evidence>
<feature type="transmembrane region" description="Helical" evidence="1">
    <location>
        <begin position="218"/>
        <end position="238"/>
    </location>
</feature>
<keyword evidence="1" id="KW-1133">Transmembrane helix</keyword>
<keyword evidence="3" id="KW-1185">Reference proteome</keyword>
<proteinExistence type="predicted"/>
<keyword evidence="1" id="KW-0812">Transmembrane</keyword>
<organism evidence="2 3">
    <name type="scientific">Madurella fahalii</name>
    <dbReference type="NCBI Taxonomy" id="1157608"/>
    <lineage>
        <taxon>Eukaryota</taxon>
        <taxon>Fungi</taxon>
        <taxon>Dikarya</taxon>
        <taxon>Ascomycota</taxon>
        <taxon>Pezizomycotina</taxon>
        <taxon>Sordariomycetes</taxon>
        <taxon>Sordariomycetidae</taxon>
        <taxon>Sordariales</taxon>
        <taxon>Sordariales incertae sedis</taxon>
        <taxon>Madurella</taxon>
    </lineage>
</organism>
<evidence type="ECO:0000313" key="3">
    <source>
        <dbReference type="Proteomes" id="UP001628179"/>
    </source>
</evidence>
<reference evidence="2 3" key="1">
    <citation type="submission" date="2024-09" db="EMBL/GenBank/DDBJ databases">
        <title>Itraconazole resistance in Madurella fahalii resulting from another homologue of gene encoding cytochrome P450 14-alpha sterol demethylase (CYP51).</title>
        <authorList>
            <person name="Yoshioka I."/>
            <person name="Fahal A.H."/>
            <person name="Kaneko S."/>
            <person name="Yaguchi T."/>
        </authorList>
    </citation>
    <scope>NUCLEOTIDE SEQUENCE [LARGE SCALE GENOMIC DNA]</scope>
    <source>
        <strain evidence="2 3">IFM 68171</strain>
    </source>
</reference>
<evidence type="ECO:0000313" key="2">
    <source>
        <dbReference type="EMBL" id="GAB1319542.1"/>
    </source>
</evidence>
<protein>
    <submittedName>
        <fullName evidence="2">Uncharacterized protein</fullName>
    </submittedName>
</protein>
<dbReference type="RefSeq" id="XP_070921272.1">
    <property type="nucleotide sequence ID" value="XM_071065171.1"/>
</dbReference>
<dbReference type="Proteomes" id="UP001628179">
    <property type="component" value="Unassembled WGS sequence"/>
</dbReference>
<dbReference type="Gene3D" id="1.20.58.340">
    <property type="entry name" value="Magnesium transport protein CorA, transmembrane region"/>
    <property type="match status" value="1"/>
</dbReference>
<gene>
    <name evidence="2" type="ORF">MFIFM68171_09752</name>
</gene>